<dbReference type="InterPro" id="IPR011444">
    <property type="entry name" value="DUF1549"/>
</dbReference>
<dbReference type="EMBL" id="JACHIG010000019">
    <property type="protein sequence ID" value="MBB5035539.1"/>
    <property type="molecule type" value="Genomic_DNA"/>
</dbReference>
<accession>A0A7W8DMJ9</accession>
<proteinExistence type="predicted"/>
<dbReference type="AlphaFoldDB" id="A0A7W8DMJ9"/>
<evidence type="ECO:0000259" key="1">
    <source>
        <dbReference type="Pfam" id="PF07583"/>
    </source>
</evidence>
<dbReference type="PANTHER" id="PTHR35889:SF3">
    <property type="entry name" value="F-BOX DOMAIN-CONTAINING PROTEIN"/>
    <property type="match status" value="1"/>
</dbReference>
<dbReference type="RefSeq" id="WP_184344443.1">
    <property type="nucleotide sequence ID" value="NZ_JACHIG010000019.1"/>
</dbReference>
<evidence type="ECO:0000259" key="2">
    <source>
        <dbReference type="Pfam" id="PF07587"/>
    </source>
</evidence>
<evidence type="ECO:0000313" key="3">
    <source>
        <dbReference type="EMBL" id="MBB5035539.1"/>
    </source>
</evidence>
<dbReference type="Pfam" id="PF07583">
    <property type="entry name" value="PSCyt2"/>
    <property type="match status" value="1"/>
</dbReference>
<evidence type="ECO:0008006" key="5">
    <source>
        <dbReference type="Google" id="ProtNLM"/>
    </source>
</evidence>
<dbReference type="PANTHER" id="PTHR35889">
    <property type="entry name" value="CYCLOINULO-OLIGOSACCHARIDE FRUCTANOTRANSFERASE-RELATED"/>
    <property type="match status" value="1"/>
</dbReference>
<organism evidence="3 4">
    <name type="scientific">Prosthecobacter vanneervenii</name>
    <dbReference type="NCBI Taxonomy" id="48466"/>
    <lineage>
        <taxon>Bacteria</taxon>
        <taxon>Pseudomonadati</taxon>
        <taxon>Verrucomicrobiota</taxon>
        <taxon>Verrucomicrobiia</taxon>
        <taxon>Verrucomicrobiales</taxon>
        <taxon>Verrucomicrobiaceae</taxon>
        <taxon>Prosthecobacter</taxon>
    </lineage>
</organism>
<feature type="domain" description="DUF1549" evidence="1">
    <location>
        <begin position="130"/>
        <end position="338"/>
    </location>
</feature>
<gene>
    <name evidence="3" type="ORF">HNQ65_005152</name>
</gene>
<evidence type="ECO:0000313" key="4">
    <source>
        <dbReference type="Proteomes" id="UP000590740"/>
    </source>
</evidence>
<comment type="caution">
    <text evidence="3">The sequence shown here is derived from an EMBL/GenBank/DDBJ whole genome shotgun (WGS) entry which is preliminary data.</text>
</comment>
<feature type="domain" description="DUF1553" evidence="2">
    <location>
        <begin position="411"/>
        <end position="647"/>
    </location>
</feature>
<dbReference type="InterPro" id="IPR022655">
    <property type="entry name" value="DUF1553"/>
</dbReference>
<sequence length="677" mass="75244">MPHRLPPSPSVLGAPVSHRLWVTLRRSRAAPHQHTRTPIPTKDPAPAARMLRVIRTSLLSLSLPLLLPALCGGLGGGAFAAEKAAAASAAAPADTSGIDWARARQHWSFIPPKAQALPAVRDTAWPRGRVDRFILAQMEQHDLTPSREAEPRTLLRRLYFDLTGLPPTPEEAQAFLSDTRPGAYQRLVDDLLGRRAFGERMASLWLNLARYAEDQAHQVGNNTSLNLPNAWRYRDWVVAAFNADLGYDQFIQRQLAVDLLEPQNKADLPALGFLGLGHKLYARGRLDVQAEEWAEQVDTVSQTFLGLTVACARCHDHKFDPVSTRDYYAMAGVFASVKKVSLRPDGKDEDDKTNAEKMDPGTLHIVRDDEKPHDLPIYQRGNVDTPGDVAPRAWLQVLSKGEPVKFQQGSGRAELARHIAAADNPLTARVMVNRVWDMLFGRPLARTTSNFGAMGDKPTHPALLDDLAVRFMQQGWSIKRLVRELALSATYRQSSQGSAANAQLDEANDHLWRMNRKRLGIEPQRDAVLAVAGTLSPEGGRSMDLAAADHYKRTLYSQISRKELNKTLMLFDYPDANVHAARRSESTTPTQKLYVMNSPFMQAQARALAQRLQQHAPDDAARIRHAYALLFAREPLPQETELALHFLQQPADPAAGMSPWEQLAQALLATNEMTYVD</sequence>
<reference evidence="3 4" key="1">
    <citation type="submission" date="2020-08" db="EMBL/GenBank/DDBJ databases">
        <title>Genomic Encyclopedia of Type Strains, Phase IV (KMG-IV): sequencing the most valuable type-strain genomes for metagenomic binning, comparative biology and taxonomic classification.</title>
        <authorList>
            <person name="Goeker M."/>
        </authorList>
    </citation>
    <scope>NUCLEOTIDE SEQUENCE [LARGE SCALE GENOMIC DNA]</scope>
    <source>
        <strain evidence="3 4">DSM 12252</strain>
    </source>
</reference>
<name>A0A7W8DMJ9_9BACT</name>
<protein>
    <recommendedName>
        <fullName evidence="5">DUF1553 domain-containing protein</fullName>
    </recommendedName>
</protein>
<dbReference type="Pfam" id="PF07587">
    <property type="entry name" value="PSD1"/>
    <property type="match status" value="1"/>
</dbReference>
<dbReference type="Proteomes" id="UP000590740">
    <property type="component" value="Unassembled WGS sequence"/>
</dbReference>
<keyword evidence="4" id="KW-1185">Reference proteome</keyword>